<evidence type="ECO:0000313" key="2">
    <source>
        <dbReference type="EMBL" id="ALF59883.1"/>
    </source>
</evidence>
<sequence>MMLKNMIGLVAGLLFGFGLLISGMTNPAKVQGFLDVFGAWDISLALVMGGGLIAAIVGVQIAKRQKISWIGTPIEMPTKTTINKKLLMGAILFGIGWGLVGICPGPGIVMLGTGVWQAYVFIPAMIIGMLIYQWLEPKLN</sequence>
<evidence type="ECO:0000313" key="3">
    <source>
        <dbReference type="Proteomes" id="UP000059847"/>
    </source>
</evidence>
<dbReference type="InterPro" id="IPR046513">
    <property type="entry name" value="DUF6691"/>
</dbReference>
<evidence type="ECO:0000256" key="1">
    <source>
        <dbReference type="SAM" id="Phobius"/>
    </source>
</evidence>
<gene>
    <name evidence="2" type="ORF">AOC03_07385</name>
</gene>
<organism evidence="2 3">
    <name type="scientific">Psychrobacter urativorans</name>
    <dbReference type="NCBI Taxonomy" id="45610"/>
    <lineage>
        <taxon>Bacteria</taxon>
        <taxon>Pseudomonadati</taxon>
        <taxon>Pseudomonadota</taxon>
        <taxon>Gammaproteobacteria</taxon>
        <taxon>Moraxellales</taxon>
        <taxon>Moraxellaceae</taxon>
        <taxon>Psychrobacter</taxon>
    </lineage>
</organism>
<name>A0A0M3V8W4_9GAMM</name>
<reference evidence="2 3" key="1">
    <citation type="submission" date="2015-09" db="EMBL/GenBank/DDBJ databases">
        <title>Complete genome of Psychrobacter urativorans R10.10B.</title>
        <authorList>
            <person name="See-Too W.S."/>
            <person name="Chan K.G."/>
        </authorList>
    </citation>
    <scope>NUCLEOTIDE SEQUENCE [LARGE SCALE GENOMIC DNA]</scope>
    <source>
        <strain evidence="2 3">R10.10B</strain>
    </source>
</reference>
<proteinExistence type="predicted"/>
<dbReference type="OrthoDB" id="9790409at2"/>
<accession>A0A0M3V8W4</accession>
<evidence type="ECO:0008006" key="4">
    <source>
        <dbReference type="Google" id="ProtNLM"/>
    </source>
</evidence>
<dbReference type="KEGG" id="pur:AOC03_07385"/>
<feature type="transmembrane region" description="Helical" evidence="1">
    <location>
        <begin position="42"/>
        <end position="62"/>
    </location>
</feature>
<feature type="transmembrane region" description="Helical" evidence="1">
    <location>
        <begin position="86"/>
        <end position="109"/>
    </location>
</feature>
<keyword evidence="1" id="KW-0812">Transmembrane</keyword>
<keyword evidence="1" id="KW-0472">Membrane</keyword>
<dbReference type="Proteomes" id="UP000059847">
    <property type="component" value="Chromosome"/>
</dbReference>
<keyword evidence="1" id="KW-1133">Transmembrane helix</keyword>
<protein>
    <recommendedName>
        <fullName evidence="4">YeeE/YedE family protein</fullName>
    </recommendedName>
</protein>
<dbReference type="AlphaFoldDB" id="A0A0M3V8W4"/>
<keyword evidence="3" id="KW-1185">Reference proteome</keyword>
<dbReference type="EMBL" id="CP012678">
    <property type="protein sequence ID" value="ALF59883.1"/>
    <property type="molecule type" value="Genomic_DNA"/>
</dbReference>
<dbReference type="Pfam" id="PF20398">
    <property type="entry name" value="DUF6691"/>
    <property type="match status" value="1"/>
</dbReference>
<feature type="transmembrane region" description="Helical" evidence="1">
    <location>
        <begin position="115"/>
        <end position="135"/>
    </location>
</feature>